<accession>E4WWT0</accession>
<sequence length="179" mass="20450">MNRVRDIKRRQNRANPQRAASTPRPGPPFGSSTPLFPRRTPLMELNGRPALDISTIQMEGDRRGRIQSENAPSIETFSEEAIGDPNVFQISTGNLRMYLSKIMEKKNKYKQIAIRARADLRQLTELTVEKFKEIEIGMEQLKVRQNLMFVAMSVCFILMISFYWALLDAPATTNGSPYL</sequence>
<keyword evidence="2" id="KW-1133">Transmembrane helix</keyword>
<gene>
    <name evidence="3" type="ORF">GSOID_T00011350001</name>
</gene>
<evidence type="ECO:0000256" key="2">
    <source>
        <dbReference type="SAM" id="Phobius"/>
    </source>
</evidence>
<organism evidence="3">
    <name type="scientific">Oikopleura dioica</name>
    <name type="common">Tunicate</name>
    <dbReference type="NCBI Taxonomy" id="34765"/>
    <lineage>
        <taxon>Eukaryota</taxon>
        <taxon>Metazoa</taxon>
        <taxon>Chordata</taxon>
        <taxon>Tunicata</taxon>
        <taxon>Appendicularia</taxon>
        <taxon>Copelata</taxon>
        <taxon>Oikopleuridae</taxon>
        <taxon>Oikopleura</taxon>
    </lineage>
</organism>
<feature type="compositionally biased region" description="Basic residues" evidence="1">
    <location>
        <begin position="1"/>
        <end position="12"/>
    </location>
</feature>
<evidence type="ECO:0000313" key="4">
    <source>
        <dbReference type="Proteomes" id="UP000001307"/>
    </source>
</evidence>
<dbReference type="OrthoDB" id="10518737at2759"/>
<protein>
    <submittedName>
        <fullName evidence="3">Uncharacterized protein</fullName>
    </submittedName>
</protein>
<evidence type="ECO:0000313" key="3">
    <source>
        <dbReference type="EMBL" id="CBY21822.1"/>
    </source>
</evidence>
<keyword evidence="2" id="KW-0812">Transmembrane</keyword>
<reference evidence="3" key="1">
    <citation type="journal article" date="2010" name="Science">
        <title>Plasticity of animal genome architecture unmasked by rapid evolution of a pelagic tunicate.</title>
        <authorList>
            <person name="Denoeud F."/>
            <person name="Henriet S."/>
            <person name="Mungpakdee S."/>
            <person name="Aury J.M."/>
            <person name="Da Silva C."/>
            <person name="Brinkmann H."/>
            <person name="Mikhaleva J."/>
            <person name="Olsen L.C."/>
            <person name="Jubin C."/>
            <person name="Canestro C."/>
            <person name="Bouquet J.M."/>
            <person name="Danks G."/>
            <person name="Poulain J."/>
            <person name="Campsteijn C."/>
            <person name="Adamski M."/>
            <person name="Cross I."/>
            <person name="Yadetie F."/>
            <person name="Muffato M."/>
            <person name="Louis A."/>
            <person name="Butcher S."/>
            <person name="Tsagkogeorga G."/>
            <person name="Konrad A."/>
            <person name="Singh S."/>
            <person name="Jensen M.F."/>
            <person name="Cong E.H."/>
            <person name="Eikeseth-Otteraa H."/>
            <person name="Noel B."/>
            <person name="Anthouard V."/>
            <person name="Porcel B.M."/>
            <person name="Kachouri-Lafond R."/>
            <person name="Nishino A."/>
            <person name="Ugolini M."/>
            <person name="Chourrout P."/>
            <person name="Nishida H."/>
            <person name="Aasland R."/>
            <person name="Huzurbazar S."/>
            <person name="Westhof E."/>
            <person name="Delsuc F."/>
            <person name="Lehrach H."/>
            <person name="Reinhardt R."/>
            <person name="Weissenbach J."/>
            <person name="Roy S.W."/>
            <person name="Artiguenave F."/>
            <person name="Postlethwait J.H."/>
            <person name="Manak J.R."/>
            <person name="Thompson E.M."/>
            <person name="Jaillon O."/>
            <person name="Du Pasquier L."/>
            <person name="Boudinot P."/>
            <person name="Liberles D.A."/>
            <person name="Volff J.N."/>
            <person name="Philippe H."/>
            <person name="Lenhard B."/>
            <person name="Roest Crollius H."/>
            <person name="Wincker P."/>
            <person name="Chourrout D."/>
        </authorList>
    </citation>
    <scope>NUCLEOTIDE SEQUENCE [LARGE SCALE GENOMIC DNA]</scope>
</reference>
<dbReference type="InParanoid" id="E4WWT0"/>
<evidence type="ECO:0000256" key="1">
    <source>
        <dbReference type="SAM" id="MobiDB-lite"/>
    </source>
</evidence>
<dbReference type="AlphaFoldDB" id="E4WWT0"/>
<feature type="transmembrane region" description="Helical" evidence="2">
    <location>
        <begin position="147"/>
        <end position="166"/>
    </location>
</feature>
<proteinExistence type="predicted"/>
<dbReference type="EMBL" id="FN653018">
    <property type="protein sequence ID" value="CBY21822.1"/>
    <property type="molecule type" value="Genomic_DNA"/>
</dbReference>
<keyword evidence="2" id="KW-0472">Membrane</keyword>
<name>E4WWT0_OIKDI</name>
<keyword evidence="4" id="KW-1185">Reference proteome</keyword>
<dbReference type="Proteomes" id="UP000001307">
    <property type="component" value="Unassembled WGS sequence"/>
</dbReference>
<feature type="region of interest" description="Disordered" evidence="1">
    <location>
        <begin position="1"/>
        <end position="41"/>
    </location>
</feature>